<keyword evidence="2" id="KW-1185">Reference proteome</keyword>
<keyword evidence="1" id="KW-0732">Signal</keyword>
<evidence type="ECO:0000313" key="3">
    <source>
        <dbReference type="WBParaSite" id="Smp_144440.1"/>
    </source>
</evidence>
<organism evidence="2 3">
    <name type="scientific">Schistosoma mansoni</name>
    <name type="common">Blood fluke</name>
    <dbReference type="NCBI Taxonomy" id="6183"/>
    <lineage>
        <taxon>Eukaryota</taxon>
        <taxon>Metazoa</taxon>
        <taxon>Spiralia</taxon>
        <taxon>Lophotrochozoa</taxon>
        <taxon>Platyhelminthes</taxon>
        <taxon>Trematoda</taxon>
        <taxon>Digenea</taxon>
        <taxon>Strigeidida</taxon>
        <taxon>Schistosomatoidea</taxon>
        <taxon>Schistosomatidae</taxon>
        <taxon>Schistosoma</taxon>
    </lineage>
</organism>
<name>A0A3Q0KNV0_SCHMA</name>
<feature type="chain" id="PRO_5018001194" evidence="1">
    <location>
        <begin position="24"/>
        <end position="436"/>
    </location>
</feature>
<evidence type="ECO:0000313" key="2">
    <source>
        <dbReference type="Proteomes" id="UP000008854"/>
    </source>
</evidence>
<reference evidence="2" key="1">
    <citation type="journal article" date="2012" name="PLoS Negl. Trop. Dis.">
        <title>A systematically improved high quality genome and transcriptome of the human blood fluke Schistosoma mansoni.</title>
        <authorList>
            <person name="Protasio A.V."/>
            <person name="Tsai I.J."/>
            <person name="Babbage A."/>
            <person name="Nichol S."/>
            <person name="Hunt M."/>
            <person name="Aslett M.A."/>
            <person name="De Silva N."/>
            <person name="Velarde G.S."/>
            <person name="Anderson T.J."/>
            <person name="Clark R.C."/>
            <person name="Davidson C."/>
            <person name="Dillon G.P."/>
            <person name="Holroyd N.E."/>
            <person name="LoVerde P.T."/>
            <person name="Lloyd C."/>
            <person name="McQuillan J."/>
            <person name="Oliveira G."/>
            <person name="Otto T.D."/>
            <person name="Parker-Manuel S.J."/>
            <person name="Quail M.A."/>
            <person name="Wilson R.A."/>
            <person name="Zerlotini A."/>
            <person name="Dunne D.W."/>
            <person name="Berriman M."/>
        </authorList>
    </citation>
    <scope>NUCLEOTIDE SEQUENCE [LARGE SCALE GENOMIC DNA]</scope>
    <source>
        <strain evidence="2">Puerto Rican</strain>
    </source>
</reference>
<accession>A0A3Q0KNV0</accession>
<dbReference type="WBParaSite" id="Smp_144440.1">
    <property type="protein sequence ID" value="Smp_144440.1"/>
    <property type="gene ID" value="Smp_144440"/>
</dbReference>
<protein>
    <submittedName>
        <fullName evidence="3">Replication A protein, putative</fullName>
    </submittedName>
</protein>
<evidence type="ECO:0000256" key="1">
    <source>
        <dbReference type="SAM" id="SignalP"/>
    </source>
</evidence>
<dbReference type="Proteomes" id="UP000008854">
    <property type="component" value="Unassembled WGS sequence"/>
</dbReference>
<proteinExistence type="predicted"/>
<reference evidence="3" key="2">
    <citation type="submission" date="2018-12" db="UniProtKB">
        <authorList>
            <consortium name="WormBaseParasite"/>
        </authorList>
    </citation>
    <scope>IDENTIFICATION</scope>
    <source>
        <strain evidence="3">Puerto Rican</strain>
    </source>
</reference>
<dbReference type="AlphaFoldDB" id="A0A3Q0KNV0"/>
<sequence>MKLLNIRQLILVIFLNIWSQCLGYVTLMSEENNRQQQRLQTPLYYYYHEGDITSNEQPYYEGTGEMYDTYQVTPYDYYVDEGDNNNNNNIEYEYSGTYSNYYPNSDYEVNYGESDQYYGPVEYSGTYNDYEDNDYNTQYDEYYPRRDVFNNYQTRTTRRHPSSGEYNDYQKNDYGNENNYEGDIYNDYNSYNTKNTVDDRDYSNLPTTSYKHQKYVPHRIIYLNGYYPIDNKLYIFYPNKLKKKYYTLRTIDLKHGQFDRHFSSEIAKKSPNGYFKEINPNAYNKQYSHSNYGYNNNHFESRGPSNYYPSNYQSYHRKGNYRNHNKNNNVKSLYNNPYKYSTNQNYNDYIGDDKLPNDLFLFDNTLKTTDYEESISYHHSGKQDAKGKIKNYSNYDIYGSVRRSDKSKLSSGSKKYHTIIDSDKRKNKHYVTYFPY</sequence>
<dbReference type="InParanoid" id="A0A3Q0KNV0"/>
<feature type="signal peptide" evidence="1">
    <location>
        <begin position="1"/>
        <end position="23"/>
    </location>
</feature>